<evidence type="ECO:0000313" key="3">
    <source>
        <dbReference type="EMBL" id="GMH14756.1"/>
    </source>
</evidence>
<evidence type="ECO:0000259" key="2">
    <source>
        <dbReference type="Pfam" id="PF14381"/>
    </source>
</evidence>
<reference evidence="3" key="1">
    <citation type="submission" date="2023-05" db="EMBL/GenBank/DDBJ databases">
        <title>Nepenthes gracilis genome sequencing.</title>
        <authorList>
            <person name="Fukushima K."/>
        </authorList>
    </citation>
    <scope>NUCLEOTIDE SEQUENCE</scope>
    <source>
        <strain evidence="3">SING2019-196</strain>
    </source>
</reference>
<sequence length="226" mass="24552">MTSPITKFFTPNCPIFLCRPLTKQPEQPLSNSPSCELLLLKPVTILDASGMVDWEEEKVDTGQRIADLVVDQMGGLVGDADEMMKRCRVTSNELRNSLNTVILPLGHVDVGLSRHRSLLFKVLADRINLSCMLVKGSLYTGTDDGAVNLIKIDDGSEYIIGLMGAPGTRIPAEVPSSLLVDSALGARGFSGSSGSTNKLSLVLHKVARHRKFCLMLMRSLRLTGQV</sequence>
<dbReference type="InterPro" id="IPR052441">
    <property type="entry name" value="Armadillo-Ser/Thr_Kinase"/>
</dbReference>
<dbReference type="EMBL" id="BSYO01000014">
    <property type="protein sequence ID" value="GMH14756.1"/>
    <property type="molecule type" value="Genomic_DNA"/>
</dbReference>
<dbReference type="AlphaFoldDB" id="A0AAD3SQL7"/>
<evidence type="ECO:0000313" key="4">
    <source>
        <dbReference type="Proteomes" id="UP001279734"/>
    </source>
</evidence>
<name>A0AAD3SQL7_NEPGR</name>
<protein>
    <recommendedName>
        <fullName evidence="2">EDR1/CTR1/ARMC3-like peptidase-like domain-containing protein</fullName>
    </recommendedName>
</protein>
<gene>
    <name evidence="3" type="ORF">Nepgr_016597</name>
</gene>
<keyword evidence="4" id="KW-1185">Reference proteome</keyword>
<proteinExistence type="predicted"/>
<keyword evidence="1" id="KW-0677">Repeat</keyword>
<evidence type="ECO:0000256" key="1">
    <source>
        <dbReference type="ARBA" id="ARBA00022737"/>
    </source>
</evidence>
<dbReference type="PANTHER" id="PTHR46618:SF1">
    <property type="entry name" value="ARMADILLO REPEAT-CONTAINING PROTEIN 3"/>
    <property type="match status" value="1"/>
</dbReference>
<dbReference type="Pfam" id="PF14381">
    <property type="entry name" value="EDR1_CTR1_ARMC3_pept"/>
    <property type="match status" value="1"/>
</dbReference>
<accession>A0AAD3SQL7</accession>
<dbReference type="PANTHER" id="PTHR46618">
    <property type="entry name" value="ARMADILLO REPEAT-CONTAINING PROTEIN 3"/>
    <property type="match status" value="1"/>
</dbReference>
<dbReference type="InterPro" id="IPR055164">
    <property type="entry name" value="EDR1/CTR1/ARMC3-like_pept-like"/>
</dbReference>
<comment type="caution">
    <text evidence="3">The sequence shown here is derived from an EMBL/GenBank/DDBJ whole genome shotgun (WGS) entry which is preliminary data.</text>
</comment>
<feature type="domain" description="EDR1/CTR1/ARMC3-like peptidase-like" evidence="2">
    <location>
        <begin position="58"/>
        <end position="168"/>
    </location>
</feature>
<organism evidence="3 4">
    <name type="scientific">Nepenthes gracilis</name>
    <name type="common">Slender pitcher plant</name>
    <dbReference type="NCBI Taxonomy" id="150966"/>
    <lineage>
        <taxon>Eukaryota</taxon>
        <taxon>Viridiplantae</taxon>
        <taxon>Streptophyta</taxon>
        <taxon>Embryophyta</taxon>
        <taxon>Tracheophyta</taxon>
        <taxon>Spermatophyta</taxon>
        <taxon>Magnoliopsida</taxon>
        <taxon>eudicotyledons</taxon>
        <taxon>Gunneridae</taxon>
        <taxon>Pentapetalae</taxon>
        <taxon>Caryophyllales</taxon>
        <taxon>Nepenthaceae</taxon>
        <taxon>Nepenthes</taxon>
    </lineage>
</organism>
<dbReference type="Proteomes" id="UP001279734">
    <property type="component" value="Unassembled WGS sequence"/>
</dbReference>